<sequence>MNFNEDLYQDLKAKYVNASLKLSLSRNERINAYDKLLEEQNYVYKELPEKLADGIIENIEKEHAYKMSIKANKKMKEEQERLSKEIEILEDEKKTLEKAVNETIGRTNKLEETLREVNGEIQKLQEENALITESLRNEIQRAQSVIISKK</sequence>
<evidence type="ECO:0000256" key="1">
    <source>
        <dbReference type="SAM" id="Coils"/>
    </source>
</evidence>
<keyword evidence="1" id="KW-0175">Coiled coil</keyword>
<keyword evidence="3" id="KW-1185">Reference proteome</keyword>
<protein>
    <submittedName>
        <fullName evidence="2 4">Uncharacterized protein</fullName>
    </submittedName>
</protein>
<dbReference type="EMBL" id="LN609529">
    <property type="protein sequence ID" value="CEF67574.1"/>
    <property type="molecule type" value="Genomic_DNA"/>
</dbReference>
<dbReference type="AlphaFoldDB" id="A0A090MYQ1"/>
<dbReference type="RefSeq" id="XP_024506774.1">
    <property type="nucleotide sequence ID" value="XM_024653282.1"/>
</dbReference>
<proteinExistence type="predicted"/>
<feature type="coiled-coil region" evidence="1">
    <location>
        <begin position="72"/>
        <end position="141"/>
    </location>
</feature>
<evidence type="ECO:0000313" key="5">
    <source>
        <dbReference type="WormBase" id="SRAE_2000223600"/>
    </source>
</evidence>
<dbReference type="Proteomes" id="UP000035682">
    <property type="component" value="Unplaced"/>
</dbReference>
<gene>
    <name evidence="2 4 5" type="ORF">SRAE_2000223600</name>
</gene>
<dbReference type="WormBase" id="SRAE_2000223600">
    <property type="protein sequence ID" value="SRP01210"/>
    <property type="gene ID" value="WBGene00262445"/>
</dbReference>
<evidence type="ECO:0000313" key="4">
    <source>
        <dbReference type="WBParaSite" id="SRAE_2000223600.1"/>
    </source>
</evidence>
<accession>A0A090MYQ1</accession>
<dbReference type="CTD" id="36379939"/>
<reference evidence="4" key="2">
    <citation type="submission" date="2020-12" db="UniProtKB">
        <authorList>
            <consortium name="WormBaseParasite"/>
        </authorList>
    </citation>
    <scope>IDENTIFICATION</scope>
</reference>
<organism evidence="2">
    <name type="scientific">Strongyloides ratti</name>
    <name type="common">Parasitic roundworm</name>
    <dbReference type="NCBI Taxonomy" id="34506"/>
    <lineage>
        <taxon>Eukaryota</taxon>
        <taxon>Metazoa</taxon>
        <taxon>Ecdysozoa</taxon>
        <taxon>Nematoda</taxon>
        <taxon>Chromadorea</taxon>
        <taxon>Rhabditida</taxon>
        <taxon>Tylenchina</taxon>
        <taxon>Panagrolaimomorpha</taxon>
        <taxon>Strongyloidoidea</taxon>
        <taxon>Strongyloididae</taxon>
        <taxon>Strongyloides</taxon>
    </lineage>
</organism>
<reference evidence="2 3" key="1">
    <citation type="submission" date="2014-09" db="EMBL/GenBank/DDBJ databases">
        <authorList>
            <person name="Martin A.A."/>
        </authorList>
    </citation>
    <scope>NUCLEOTIDE SEQUENCE</scope>
    <source>
        <strain evidence="3">ED321</strain>
        <strain evidence="2">ED321 Heterogonic</strain>
    </source>
</reference>
<dbReference type="GeneID" id="36379939"/>
<evidence type="ECO:0000313" key="2">
    <source>
        <dbReference type="EMBL" id="CEF67574.1"/>
    </source>
</evidence>
<dbReference type="WBParaSite" id="SRAE_2000223600.1">
    <property type="protein sequence ID" value="SRAE_2000223600.1"/>
    <property type="gene ID" value="WBGene00262445"/>
</dbReference>
<evidence type="ECO:0000313" key="3">
    <source>
        <dbReference type="Proteomes" id="UP000035682"/>
    </source>
</evidence>
<name>A0A090MYQ1_STRRB</name>